<keyword evidence="3" id="KW-1185">Reference proteome</keyword>
<gene>
    <name evidence="2" type="ORF">MFIFM68171_06137</name>
</gene>
<feature type="region of interest" description="Disordered" evidence="1">
    <location>
        <begin position="287"/>
        <end position="445"/>
    </location>
</feature>
<feature type="region of interest" description="Disordered" evidence="1">
    <location>
        <begin position="210"/>
        <end position="251"/>
    </location>
</feature>
<evidence type="ECO:0000313" key="3">
    <source>
        <dbReference type="Proteomes" id="UP001628179"/>
    </source>
</evidence>
<evidence type="ECO:0000256" key="1">
    <source>
        <dbReference type="SAM" id="MobiDB-lite"/>
    </source>
</evidence>
<dbReference type="Proteomes" id="UP001628179">
    <property type="component" value="Unassembled WGS sequence"/>
</dbReference>
<name>A0ABQ0GDW3_9PEZI</name>
<reference evidence="2 3" key="1">
    <citation type="submission" date="2024-09" db="EMBL/GenBank/DDBJ databases">
        <title>Itraconazole resistance in Madurella fahalii resulting from another homologue of gene encoding cytochrome P450 14-alpha sterol demethylase (CYP51).</title>
        <authorList>
            <person name="Yoshioka I."/>
            <person name="Fahal A.H."/>
            <person name="Kaneko S."/>
            <person name="Yaguchi T."/>
        </authorList>
    </citation>
    <scope>NUCLEOTIDE SEQUENCE [LARGE SCALE GENOMIC DNA]</scope>
    <source>
        <strain evidence="2 3">IFM 68171</strain>
    </source>
</reference>
<accession>A0ABQ0GDW3</accession>
<organism evidence="2 3">
    <name type="scientific">Madurella fahalii</name>
    <dbReference type="NCBI Taxonomy" id="1157608"/>
    <lineage>
        <taxon>Eukaryota</taxon>
        <taxon>Fungi</taxon>
        <taxon>Dikarya</taxon>
        <taxon>Ascomycota</taxon>
        <taxon>Pezizomycotina</taxon>
        <taxon>Sordariomycetes</taxon>
        <taxon>Sordariomycetidae</taxon>
        <taxon>Sordariales</taxon>
        <taxon>Sordariales incertae sedis</taxon>
        <taxon>Madurella</taxon>
    </lineage>
</organism>
<feature type="compositionally biased region" description="Low complexity" evidence="1">
    <location>
        <begin position="109"/>
        <end position="126"/>
    </location>
</feature>
<feature type="compositionally biased region" description="Polar residues" evidence="1">
    <location>
        <begin position="51"/>
        <end position="76"/>
    </location>
</feature>
<dbReference type="EMBL" id="BAAFSV010000003">
    <property type="protein sequence ID" value="GAB1315927.1"/>
    <property type="molecule type" value="Genomic_DNA"/>
</dbReference>
<protein>
    <submittedName>
        <fullName evidence="2">Mif2 N-terminal domain-containing protein</fullName>
    </submittedName>
</protein>
<proteinExistence type="predicted"/>
<comment type="caution">
    <text evidence="2">The sequence shown here is derived from an EMBL/GenBank/DDBJ whole genome shotgun (WGS) entry which is preliminary data.</text>
</comment>
<evidence type="ECO:0000313" key="2">
    <source>
        <dbReference type="EMBL" id="GAB1315927.1"/>
    </source>
</evidence>
<sequence>MTGTMEPLVPSTPSPNPTSRIRTPPAPQHGYSDPYEPYTPRKSTRIAQRAANRTPSPQLSSRHYPEPQQNSLGSPKSSKKRLTSNMATPALSPQKKRAPPMNSSRRVSGTLTAEGTTTAAVALGLLSKPETRSTRTSALTGAGMLITPAKTPQKPPTEQAKAKVGSIARTLFHNEDDVMPSPKKMHTQKYTLDSFCNDEEADEPIPIYTDSHERIPEVDDSTENPFYVGHSAVAPEPPKRPSKKQTVAIPGEGKVSIDEAVCREDGMLTMFRGQIQFRKFAEIDESGLGSREGLDEGEGGLESVVESTSRRPFTRSSVKPRLLFPVAKTDEPKTLDDDEEAATDIEDHVLAGMEKNQPATPADLVEEVPDTPEAPRFAPVSPPTTARTTRFGNKKGADSTPMKPKQPGKRSPFDAWRRTKGASQSASHKRPGDELSAAAPKRTKA</sequence>
<feature type="region of interest" description="Disordered" evidence="1">
    <location>
        <begin position="1"/>
        <end position="164"/>
    </location>
</feature>
<dbReference type="GeneID" id="98176880"/>
<dbReference type="RefSeq" id="XP_070917658.1">
    <property type="nucleotide sequence ID" value="XM_071061557.1"/>
</dbReference>